<proteinExistence type="predicted"/>
<dbReference type="InterPro" id="IPR049807">
    <property type="entry name" value="DpdD-like"/>
</dbReference>
<accession>A0A1H6R8M9</accession>
<evidence type="ECO:0000313" key="1">
    <source>
        <dbReference type="EMBL" id="SEI52103.1"/>
    </source>
</evidence>
<dbReference type="OrthoDB" id="6637803at2"/>
<evidence type="ECO:0000313" key="2">
    <source>
        <dbReference type="Proteomes" id="UP000198866"/>
    </source>
</evidence>
<dbReference type="RefSeq" id="WP_090862926.1">
    <property type="nucleotide sequence ID" value="NZ_FNYE01000002.1"/>
</dbReference>
<dbReference type="EMBL" id="FNYE01000002">
    <property type="protein sequence ID" value="SEI52103.1"/>
    <property type="molecule type" value="Genomic_DNA"/>
</dbReference>
<dbReference type="AlphaFoldDB" id="A0A1H6R8M9"/>
<dbReference type="Proteomes" id="UP000198866">
    <property type="component" value="Unassembled WGS sequence"/>
</dbReference>
<name>A0A1H6R8M9_9BURK</name>
<protein>
    <submittedName>
        <fullName evidence="1">Uncharacterized protein</fullName>
    </submittedName>
</protein>
<keyword evidence="2" id="KW-1185">Reference proteome</keyword>
<gene>
    <name evidence="1" type="ORF">SAMN05192539_1002148</name>
</gene>
<reference evidence="2" key="1">
    <citation type="submission" date="2016-10" db="EMBL/GenBank/DDBJ databases">
        <authorList>
            <person name="Varghese N."/>
            <person name="Submissions S."/>
        </authorList>
    </citation>
    <scope>NUCLEOTIDE SEQUENCE [LARGE SCALE GENOMIC DNA]</scope>
    <source>
        <strain evidence="2">LMG 26031</strain>
    </source>
</reference>
<organism evidence="1 2">
    <name type="scientific">Paraburkholderia diazotrophica</name>
    <dbReference type="NCBI Taxonomy" id="667676"/>
    <lineage>
        <taxon>Bacteria</taxon>
        <taxon>Pseudomonadati</taxon>
        <taxon>Pseudomonadota</taxon>
        <taxon>Betaproteobacteria</taxon>
        <taxon>Burkholderiales</taxon>
        <taxon>Burkholderiaceae</taxon>
        <taxon>Paraburkholderia</taxon>
    </lineage>
</organism>
<dbReference type="NCBIfam" id="NF041061">
    <property type="entry name" value="DpdD"/>
    <property type="match status" value="1"/>
</dbReference>
<sequence length="724" mass="81812">MMASQDWLTEFYGHGNQIRLERVLSDDRPYDEKIQGLLLPLILAARSGCWPLLLPVSRSGRLTFYAGENSRQALEELRRVLQAFLGSADVWPDFLIVNKADDAIEQAFLDHCPSGFIRIMLLEEAANTVERRDRVFDSLSRILGVYRQRPPLTSAARRPLGRILRDFFAACQIKAGVEALRFYKEIQSTDALSQRNLVSLEIQALWAGDRHSDIVNHPRLGNLLNGRVPTRLSVLLLHTVGALGFDLLFNFEVVSTTRVDELRLLSQKLSPIFNTPPRIEPNECFEHLWKYWAIGACLLGNRKYRSTLPSFVDAAWLNALERLAGLFEGQNGKDETNVERPNKEERIDARTFDDFRQLLERTLTAPIGELSDIWRGLESAPSEFKLQLRRFPRLFGVWSDLQKMQNATEGLGWIGWLERLSAPIVDTERLMRELQDDCADWPIASFSEPVLLNFLKKGSENYGTLRNSFPLLLDWLDERNIKCTSKLWLEILEVLALDDLINPLDVQFAGRLVQLVISETIDSNDQKRMIEALQVLWEKGGSVTAYPSMLDVVDLLLEKTSSNLEELGQLWHVLQQFSMAKWGRLDVGQRCITQSIATEIVGPEILKAFPPLRDDESGEISTAATNVCGGKLLAIYSLTEGAARRARDVLLRMFEGLMVEINHDHVATVGLLNLAQKAQYFIFVSASATHQAFYPVSKARKDIIYPKGKGTSSIVDAFVATISG</sequence>